<dbReference type="OrthoDB" id="10061064at2759"/>
<dbReference type="InterPro" id="IPR011990">
    <property type="entry name" value="TPR-like_helical_dom_sf"/>
</dbReference>
<dbReference type="STRING" id="135208.A0A4Z0AC55"/>
<comment type="subcellular location">
    <subcellularLocation>
        <location evidence="3">Cytoplasm</location>
    </subcellularLocation>
    <subcellularLocation>
        <location evidence="3">Nucleus</location>
    </subcellularLocation>
</comment>
<evidence type="ECO:0000256" key="1">
    <source>
        <dbReference type="ARBA" id="ARBA00006199"/>
    </source>
</evidence>
<feature type="region of interest" description="Disordered" evidence="4">
    <location>
        <begin position="62"/>
        <end position="134"/>
    </location>
</feature>
<feature type="compositionally biased region" description="Basic and acidic residues" evidence="4">
    <location>
        <begin position="88"/>
        <end position="104"/>
    </location>
</feature>
<comment type="function">
    <text evidence="3">Involved in ubiquitin-mediated protein degradation. Regulatory factor in the ubiquitin/proteasome pathway that controls the turnover of proteasome substrates. Targets proteasomes to the nucleus and facilitates the degradation of nuclear proteins.</text>
</comment>
<feature type="compositionally biased region" description="Basic and acidic residues" evidence="4">
    <location>
        <begin position="122"/>
        <end position="133"/>
    </location>
</feature>
<keyword evidence="2 3" id="KW-0539">Nucleus</keyword>
<accession>A0A4Z0AC55</accession>
<dbReference type="AlphaFoldDB" id="A0A4Z0AC55"/>
<keyword evidence="3" id="KW-0653">Protein transport</keyword>
<evidence type="ECO:0000313" key="6">
    <source>
        <dbReference type="Proteomes" id="UP000298061"/>
    </source>
</evidence>
<gene>
    <name evidence="5" type="ORF">EWM64_g3</name>
</gene>
<proteinExistence type="inferred from homology"/>
<reference evidence="5 6" key="1">
    <citation type="submission" date="2019-02" db="EMBL/GenBank/DDBJ databases">
        <title>Genome sequencing of the rare red list fungi Hericium alpestre (H. flagellum).</title>
        <authorList>
            <person name="Buettner E."/>
            <person name="Kellner H."/>
        </authorList>
    </citation>
    <scope>NUCLEOTIDE SEQUENCE [LARGE SCALE GENOMIC DNA]</scope>
    <source>
        <strain evidence="5 6">DSM 108284</strain>
    </source>
</reference>
<feature type="region of interest" description="Disordered" evidence="4">
    <location>
        <begin position="443"/>
        <end position="462"/>
    </location>
</feature>
<dbReference type="GO" id="GO:0031144">
    <property type="term" value="P:proteasome localization"/>
    <property type="evidence" value="ECO:0007669"/>
    <property type="project" value="UniProtKB-UniRule"/>
</dbReference>
<dbReference type="PANTHER" id="PTHR28032:SF1">
    <property type="entry name" value="FI02826P"/>
    <property type="match status" value="1"/>
</dbReference>
<protein>
    <recommendedName>
        <fullName evidence="3">Tethering factor for nuclear proteasome STS1</fullName>
    </recommendedName>
</protein>
<dbReference type="Proteomes" id="UP000298061">
    <property type="component" value="Unassembled WGS sequence"/>
</dbReference>
<evidence type="ECO:0000256" key="2">
    <source>
        <dbReference type="ARBA" id="ARBA00023242"/>
    </source>
</evidence>
<dbReference type="GO" id="GO:0070628">
    <property type="term" value="F:proteasome binding"/>
    <property type="evidence" value="ECO:0007669"/>
    <property type="project" value="TreeGrafter"/>
</dbReference>
<keyword evidence="3" id="KW-0963">Cytoplasm</keyword>
<feature type="region of interest" description="Disordered" evidence="4">
    <location>
        <begin position="227"/>
        <end position="254"/>
    </location>
</feature>
<dbReference type="Pfam" id="PF08559">
    <property type="entry name" value="Cut8"/>
    <property type="match status" value="1"/>
</dbReference>
<feature type="region of interest" description="Disordered" evidence="4">
    <location>
        <begin position="1"/>
        <end position="23"/>
    </location>
</feature>
<keyword evidence="6" id="KW-1185">Reference proteome</keyword>
<feature type="region of interest" description="Disordered" evidence="4">
    <location>
        <begin position="493"/>
        <end position="512"/>
    </location>
</feature>
<comment type="subunit">
    <text evidence="3">Binds the proteasome.</text>
</comment>
<name>A0A4Z0AC55_9AGAM</name>
<feature type="compositionally biased region" description="Low complexity" evidence="4">
    <location>
        <begin position="416"/>
        <end position="431"/>
    </location>
</feature>
<dbReference type="GO" id="GO:0005737">
    <property type="term" value="C:cytoplasm"/>
    <property type="evidence" value="ECO:0007669"/>
    <property type="project" value="UniProtKB-SubCell"/>
</dbReference>
<dbReference type="InterPro" id="IPR013868">
    <property type="entry name" value="Cut8/Sts1_fam"/>
</dbReference>
<feature type="compositionally biased region" description="Polar residues" evidence="4">
    <location>
        <begin position="233"/>
        <end position="253"/>
    </location>
</feature>
<evidence type="ECO:0000256" key="4">
    <source>
        <dbReference type="SAM" id="MobiDB-lite"/>
    </source>
</evidence>
<evidence type="ECO:0000313" key="5">
    <source>
        <dbReference type="EMBL" id="TFY83997.1"/>
    </source>
</evidence>
<evidence type="ECO:0000256" key="3">
    <source>
        <dbReference type="RuleBase" id="RU368013"/>
    </source>
</evidence>
<dbReference type="InterPro" id="IPR038422">
    <property type="entry name" value="Cut8/Sts1_sf"/>
</dbReference>
<dbReference type="GO" id="GO:0071630">
    <property type="term" value="P:nuclear protein quality control by the ubiquitin-proteasome system"/>
    <property type="evidence" value="ECO:0007669"/>
    <property type="project" value="UniProtKB-UniRule"/>
</dbReference>
<sequence length="929" mass="102775">MANLVHSQPHVELHTRPVNHSPTPFGFGFGLSSSSMIARPASNGHGAFTHPAALQQLASNLTQHPSRSTKRRFDHDEENESGGISRHGSRDDAMDRSPTPERPKRGVPKKARMTPTSSTGAKDGHPSKDRTDQSDQDVDVGFLLASLPSQSLLPLLNSLIQSQPSLKPLVLSLIPRPSLDTALQALSQSAKKLRDAYPYSNTPLFSQPTAPASFGFGFGSSPSSRSSTGFGHISQSPHVSGFNTPSGPDSNSGGMRDEYIVSRTRPYISDFVAACMSYFPYFSYVAAPPTGNAQLPTSLQSLHRDKSHPTETFAFLSTLTSHILSQPPLTQASLVPLILPRLLEEWRAWVDRVSDVVNKEGGMFGGETVRGWESSLDEFAEAKGHGLEALREAHACSTMYSEAAERAGSRTRAGGDHSASGGTSSSIVSPRSETEQYRIDYVPRNNHGRPAIPVDPNILAGPSTRTYRDTTCAAQPGTERASIDQDRVQGMRRMHSQRSVSGPVDVGRLSHRDMTPTSGYILEDDIYADVVREAQLSRFKTVRAGPIEELPPARAAVSRDISSRDAFARSLRAQLFTAHPPSLKELVSQHASHPDLQTTQSFNLVIDIAIRHTIFTVARQLIRTMQDANIDADLETWKLYVRLLVREGRWEEAWEAAMSRRDGWLGAGYEAGKPPLDVYFELLGRTNRGARGRRRDDWPNLDPGMANLDRYEVLMRSVPSAAPQADHPPGWVIRASVEALLRMGERESAMGITSHFLGHDPGGLGLRLLHTHLGIKQGLCSPRTFNKARRELLHFCKVCPELRPDAKALFLLLGHLQRSKRGAKIGNDMAKMFRRRWGERTMSPQVMRRLLELAVVEGRTDIILRSVAAGRARQCVEEEWAKEREVLGDSWRPESRRRKVFARIGSERVKWRGSRKRAAQLLRRVAAEG</sequence>
<dbReference type="EMBL" id="SFCI01000001">
    <property type="protein sequence ID" value="TFY83997.1"/>
    <property type="molecule type" value="Genomic_DNA"/>
</dbReference>
<organism evidence="5 6">
    <name type="scientific">Hericium alpestre</name>
    <dbReference type="NCBI Taxonomy" id="135208"/>
    <lineage>
        <taxon>Eukaryota</taxon>
        <taxon>Fungi</taxon>
        <taxon>Dikarya</taxon>
        <taxon>Basidiomycota</taxon>
        <taxon>Agaricomycotina</taxon>
        <taxon>Agaricomycetes</taxon>
        <taxon>Russulales</taxon>
        <taxon>Hericiaceae</taxon>
        <taxon>Hericium</taxon>
    </lineage>
</organism>
<dbReference type="GO" id="GO:0031965">
    <property type="term" value="C:nuclear membrane"/>
    <property type="evidence" value="ECO:0007669"/>
    <property type="project" value="TreeGrafter"/>
</dbReference>
<keyword evidence="3" id="KW-0813">Transport</keyword>
<dbReference type="Gene3D" id="1.20.58.1590">
    <property type="entry name" value="Tethering factor for nuclear proteasome Cut8/Sts1"/>
    <property type="match status" value="1"/>
</dbReference>
<dbReference type="GO" id="GO:0015031">
    <property type="term" value="P:protein transport"/>
    <property type="evidence" value="ECO:0007669"/>
    <property type="project" value="UniProtKB-UniRule"/>
</dbReference>
<feature type="region of interest" description="Disordered" evidence="4">
    <location>
        <begin position="406"/>
        <end position="434"/>
    </location>
</feature>
<dbReference type="Gene3D" id="1.25.40.10">
    <property type="entry name" value="Tetratricopeptide repeat domain"/>
    <property type="match status" value="1"/>
</dbReference>
<comment type="similarity">
    <text evidence="1 3">Belongs to the cut8/STS1 family.</text>
</comment>
<comment type="caution">
    <text evidence="5">The sequence shown here is derived from an EMBL/GenBank/DDBJ whole genome shotgun (WGS) entry which is preliminary data.</text>
</comment>
<dbReference type="PANTHER" id="PTHR28032">
    <property type="entry name" value="FI02826P"/>
    <property type="match status" value="1"/>
</dbReference>